<proteinExistence type="predicted"/>
<protein>
    <submittedName>
        <fullName evidence="1">Uncharacterized protein</fullName>
    </submittedName>
</protein>
<dbReference type="EMBL" id="RJVO01000004">
    <property type="protein sequence ID" value="ROH89524.1"/>
    <property type="molecule type" value="Genomic_DNA"/>
</dbReference>
<comment type="caution">
    <text evidence="1">The sequence shown here is derived from an EMBL/GenBank/DDBJ whole genome shotgun (WGS) entry which is preliminary data.</text>
</comment>
<dbReference type="InParanoid" id="A0A3N0VA91"/>
<accession>A0A3N0VA91</accession>
<keyword evidence="2" id="KW-1185">Reference proteome</keyword>
<name>A0A3N0VA91_9GAMM</name>
<evidence type="ECO:0000313" key="1">
    <source>
        <dbReference type="EMBL" id="ROH89524.1"/>
    </source>
</evidence>
<reference evidence="1 2" key="1">
    <citation type="submission" date="2018-10" db="EMBL/GenBank/DDBJ databases">
        <authorList>
            <person name="Chen W.-M."/>
        </authorList>
    </citation>
    <scope>NUCLEOTIDE SEQUENCE [LARGE SCALE GENOMIC DNA]</scope>
    <source>
        <strain evidence="1 2">THS-13</strain>
    </source>
</reference>
<organism evidence="1 2">
    <name type="scientific">Stagnimonas aquatica</name>
    <dbReference type="NCBI Taxonomy" id="2689987"/>
    <lineage>
        <taxon>Bacteria</taxon>
        <taxon>Pseudomonadati</taxon>
        <taxon>Pseudomonadota</taxon>
        <taxon>Gammaproteobacteria</taxon>
        <taxon>Nevskiales</taxon>
        <taxon>Nevskiaceae</taxon>
        <taxon>Stagnimonas</taxon>
    </lineage>
</organism>
<evidence type="ECO:0000313" key="2">
    <source>
        <dbReference type="Proteomes" id="UP000282106"/>
    </source>
</evidence>
<dbReference type="Proteomes" id="UP000282106">
    <property type="component" value="Unassembled WGS sequence"/>
</dbReference>
<dbReference type="AlphaFoldDB" id="A0A3N0VA91"/>
<dbReference type="RefSeq" id="WP_123211821.1">
    <property type="nucleotide sequence ID" value="NZ_RJVO01000004.1"/>
</dbReference>
<sequence length="110" mass="12440">MLSSLVRGAKDGALALSMKAFLNEKLGMYGEILECAVDTKANRVMLKAHLKGEAHTVTAAIERYDLEREGTDQYIVLKQFSSSREWLTLVLQRFFTDKRYKLPSAVTKLL</sequence>
<gene>
    <name evidence="1" type="ORF">ED208_10350</name>
</gene>